<sequence length="115" mass="11985">MLIKIDTESSRPLFEQVAGAVRAELAGGSLVPGDRLPPAKEIAAALEINVHTVLRAYQQLRDEGLIDLRRGRGAVVTVAAAPLVALRAEVADLVRRAAGLGLSPAALAALVKETS</sequence>
<evidence type="ECO:0000256" key="3">
    <source>
        <dbReference type="ARBA" id="ARBA00023163"/>
    </source>
</evidence>
<feature type="domain" description="HTH gntR-type" evidence="4">
    <location>
        <begin position="11"/>
        <end position="79"/>
    </location>
</feature>
<protein>
    <submittedName>
        <fullName evidence="5">GntR family transcriptional regulator</fullName>
    </submittedName>
</protein>
<dbReference type="PANTHER" id="PTHR38445">
    <property type="entry name" value="HTH-TYPE TRANSCRIPTIONAL REPRESSOR YTRA"/>
    <property type="match status" value="1"/>
</dbReference>
<dbReference type="Gene3D" id="1.10.10.10">
    <property type="entry name" value="Winged helix-like DNA-binding domain superfamily/Winged helix DNA-binding domain"/>
    <property type="match status" value="1"/>
</dbReference>
<evidence type="ECO:0000256" key="1">
    <source>
        <dbReference type="ARBA" id="ARBA00023015"/>
    </source>
</evidence>
<evidence type="ECO:0000256" key="2">
    <source>
        <dbReference type="ARBA" id="ARBA00023125"/>
    </source>
</evidence>
<dbReference type="EMBL" id="JBBDGN010000002">
    <property type="protein sequence ID" value="MEJ1090951.1"/>
    <property type="molecule type" value="Genomic_DNA"/>
</dbReference>
<keyword evidence="3" id="KW-0804">Transcription</keyword>
<dbReference type="InterPro" id="IPR036388">
    <property type="entry name" value="WH-like_DNA-bd_sf"/>
</dbReference>
<dbReference type="SMART" id="SM00345">
    <property type="entry name" value="HTH_GNTR"/>
    <property type="match status" value="1"/>
</dbReference>
<dbReference type="Pfam" id="PF00392">
    <property type="entry name" value="GntR"/>
    <property type="match status" value="1"/>
</dbReference>
<name>A0ABU8LHY2_9MICO</name>
<evidence type="ECO:0000313" key="6">
    <source>
        <dbReference type="Proteomes" id="UP001366085"/>
    </source>
</evidence>
<dbReference type="SUPFAM" id="SSF46785">
    <property type="entry name" value="Winged helix' DNA-binding domain"/>
    <property type="match status" value="1"/>
</dbReference>
<keyword evidence="6" id="KW-1185">Reference proteome</keyword>
<keyword evidence="2" id="KW-0238">DNA-binding</keyword>
<dbReference type="CDD" id="cd07377">
    <property type="entry name" value="WHTH_GntR"/>
    <property type="match status" value="1"/>
</dbReference>
<reference evidence="5 6" key="1">
    <citation type="submission" date="2024-02" db="EMBL/GenBank/DDBJ databases">
        <authorList>
            <person name="Saticioglu I.B."/>
        </authorList>
    </citation>
    <scope>NUCLEOTIDE SEQUENCE [LARGE SCALE GENOMIC DNA]</scope>
    <source>
        <strain evidence="5 6">Mu-43</strain>
    </source>
</reference>
<dbReference type="RefSeq" id="WP_337317991.1">
    <property type="nucleotide sequence ID" value="NZ_JBBDGN010000002.1"/>
</dbReference>
<evidence type="ECO:0000259" key="4">
    <source>
        <dbReference type="PROSITE" id="PS50949"/>
    </source>
</evidence>
<evidence type="ECO:0000313" key="5">
    <source>
        <dbReference type="EMBL" id="MEJ1090951.1"/>
    </source>
</evidence>
<organism evidence="5 6">
    <name type="scientific">Microbacterium istanbulense</name>
    <dbReference type="NCBI Taxonomy" id="3122049"/>
    <lineage>
        <taxon>Bacteria</taxon>
        <taxon>Bacillati</taxon>
        <taxon>Actinomycetota</taxon>
        <taxon>Actinomycetes</taxon>
        <taxon>Micrococcales</taxon>
        <taxon>Microbacteriaceae</taxon>
        <taxon>Microbacterium</taxon>
    </lineage>
</organism>
<accession>A0ABU8LHY2</accession>
<gene>
    <name evidence="5" type="ORF">WDU93_04520</name>
</gene>
<dbReference type="PROSITE" id="PS50949">
    <property type="entry name" value="HTH_GNTR"/>
    <property type="match status" value="1"/>
</dbReference>
<dbReference type="Proteomes" id="UP001366085">
    <property type="component" value="Unassembled WGS sequence"/>
</dbReference>
<proteinExistence type="predicted"/>
<dbReference type="InterPro" id="IPR000524">
    <property type="entry name" value="Tscrpt_reg_HTH_GntR"/>
</dbReference>
<keyword evidence="1" id="KW-0805">Transcription regulation</keyword>
<dbReference type="InterPro" id="IPR036390">
    <property type="entry name" value="WH_DNA-bd_sf"/>
</dbReference>
<dbReference type="PANTHER" id="PTHR38445:SF7">
    <property type="entry name" value="GNTR-FAMILY TRANSCRIPTIONAL REGULATOR"/>
    <property type="match status" value="1"/>
</dbReference>
<comment type="caution">
    <text evidence="5">The sequence shown here is derived from an EMBL/GenBank/DDBJ whole genome shotgun (WGS) entry which is preliminary data.</text>
</comment>